<sequence>MPDKNNKDWDILATLASLNKKSSSYSLKKQDIKTLEDIIIKLNSELSSKKTKHFNNFYLYSELNDLLKKLRRRRIINFSRKDEVSVESLLKISTQLEGLLPSITEQWLKDIIIRFREEILAIKMGEEESEIRQHFFSNSFFLKKK</sequence>
<dbReference type="EMBL" id="LAZR01014132">
    <property type="protein sequence ID" value="KKM18843.1"/>
    <property type="molecule type" value="Genomic_DNA"/>
</dbReference>
<gene>
    <name evidence="1" type="ORF">LCGC14_1661620</name>
</gene>
<reference evidence="1" key="1">
    <citation type="journal article" date="2015" name="Nature">
        <title>Complex archaea that bridge the gap between prokaryotes and eukaryotes.</title>
        <authorList>
            <person name="Spang A."/>
            <person name="Saw J.H."/>
            <person name="Jorgensen S.L."/>
            <person name="Zaremba-Niedzwiedzka K."/>
            <person name="Martijn J."/>
            <person name="Lind A.E."/>
            <person name="van Eijk R."/>
            <person name="Schleper C."/>
            <person name="Guy L."/>
            <person name="Ettema T.J."/>
        </authorList>
    </citation>
    <scope>NUCLEOTIDE SEQUENCE</scope>
</reference>
<evidence type="ECO:0000313" key="1">
    <source>
        <dbReference type="EMBL" id="KKM18843.1"/>
    </source>
</evidence>
<comment type="caution">
    <text evidence="1">The sequence shown here is derived from an EMBL/GenBank/DDBJ whole genome shotgun (WGS) entry which is preliminary data.</text>
</comment>
<organism evidence="1">
    <name type="scientific">marine sediment metagenome</name>
    <dbReference type="NCBI Taxonomy" id="412755"/>
    <lineage>
        <taxon>unclassified sequences</taxon>
        <taxon>metagenomes</taxon>
        <taxon>ecological metagenomes</taxon>
    </lineage>
</organism>
<dbReference type="AlphaFoldDB" id="A0A0F9K9T0"/>
<proteinExistence type="predicted"/>
<protein>
    <submittedName>
        <fullName evidence="1">Uncharacterized protein</fullName>
    </submittedName>
</protein>
<accession>A0A0F9K9T0</accession>
<name>A0A0F9K9T0_9ZZZZ</name>